<organism evidence="2">
    <name type="scientific">Tanacetum cinerariifolium</name>
    <name type="common">Dalmatian daisy</name>
    <name type="synonym">Chrysanthemum cinerariifolium</name>
    <dbReference type="NCBI Taxonomy" id="118510"/>
    <lineage>
        <taxon>Eukaryota</taxon>
        <taxon>Viridiplantae</taxon>
        <taxon>Streptophyta</taxon>
        <taxon>Embryophyta</taxon>
        <taxon>Tracheophyta</taxon>
        <taxon>Spermatophyta</taxon>
        <taxon>Magnoliopsida</taxon>
        <taxon>eudicotyledons</taxon>
        <taxon>Gunneridae</taxon>
        <taxon>Pentapetalae</taxon>
        <taxon>asterids</taxon>
        <taxon>campanulids</taxon>
        <taxon>Asterales</taxon>
        <taxon>Asteraceae</taxon>
        <taxon>Asteroideae</taxon>
        <taxon>Anthemideae</taxon>
        <taxon>Anthemidinae</taxon>
        <taxon>Tanacetum</taxon>
    </lineage>
</organism>
<feature type="compositionally biased region" description="Low complexity" evidence="1">
    <location>
        <begin position="119"/>
        <end position="133"/>
    </location>
</feature>
<evidence type="ECO:0000256" key="1">
    <source>
        <dbReference type="SAM" id="MobiDB-lite"/>
    </source>
</evidence>
<feature type="region of interest" description="Disordered" evidence="1">
    <location>
        <begin position="338"/>
        <end position="359"/>
    </location>
</feature>
<feature type="compositionally biased region" description="Basic and acidic residues" evidence="1">
    <location>
        <begin position="339"/>
        <end position="350"/>
    </location>
</feature>
<protein>
    <submittedName>
        <fullName evidence="2">Uncharacterized protein</fullName>
    </submittedName>
</protein>
<reference evidence="2" key="1">
    <citation type="journal article" date="2019" name="Sci. Rep.">
        <title>Draft genome of Tanacetum cinerariifolium, the natural source of mosquito coil.</title>
        <authorList>
            <person name="Yamashiro T."/>
            <person name="Shiraishi A."/>
            <person name="Satake H."/>
            <person name="Nakayama K."/>
        </authorList>
    </citation>
    <scope>NUCLEOTIDE SEQUENCE</scope>
</reference>
<proteinExistence type="predicted"/>
<gene>
    <name evidence="2" type="ORF">Tci_039332</name>
</gene>
<accession>A0A6L2M437</accession>
<feature type="non-terminal residue" evidence="2">
    <location>
        <position position="1"/>
    </location>
</feature>
<feature type="region of interest" description="Disordered" evidence="1">
    <location>
        <begin position="108"/>
        <end position="182"/>
    </location>
</feature>
<comment type="caution">
    <text evidence="2">The sequence shown here is derived from an EMBL/GenBank/DDBJ whole genome shotgun (WGS) entry which is preliminary data.</text>
</comment>
<name>A0A6L2M437_TANCI</name>
<sequence>DDKSFSDEDIPKGIYSNPLFDEEIISIKIDPHHFSAEFDLIESPLIQDSLIISSCKIDSFLDEFASILRKSIPLGIHEADCDPEEEIRLIKKLLLKTQLIKTSASWEATHAYPSSETQTVESPIPTVSSPVPTACLNNSPKPSSEARLISKRVANQKETPSPIPTASSPVPTACLNDSSDTSSEARLVSKRVAHQEETPSLDNILSLTNRFDDILGVSTSSDEIVGVEADVSNMETSISASPTPTLRIHKDHPKSQIIGHVDTPIQTRHKSKMVEEHSFMAIIHQKTDPALLQFCLYSCFLSQVEPKRVSDALQDPSWVEAMQEELVAVFKRKLIRASRNQDNKKNESSRRSVPVETSTSTSLVSCDGLGGYDWSDQTGEGPNYVLMAFSSLRNFMPPTPDLSFTGLDKFVNEPIVENRKAMSSKDKPKVVRKYDDAPSIEEWVSDDEEEDVSQPKIKKQLGLVWLR</sequence>
<dbReference type="AlphaFoldDB" id="A0A6L2M437"/>
<feature type="compositionally biased region" description="Polar residues" evidence="1">
    <location>
        <begin position="156"/>
        <end position="182"/>
    </location>
</feature>
<evidence type="ECO:0000313" key="2">
    <source>
        <dbReference type="EMBL" id="GEU67354.1"/>
    </source>
</evidence>
<dbReference type="EMBL" id="BKCJ010005549">
    <property type="protein sequence ID" value="GEU67354.1"/>
    <property type="molecule type" value="Genomic_DNA"/>
</dbReference>